<keyword evidence="3" id="KW-1185">Reference proteome</keyword>
<accession>A0A395NMY8</accession>
<feature type="region of interest" description="Disordered" evidence="1">
    <location>
        <begin position="398"/>
        <end position="446"/>
    </location>
</feature>
<dbReference type="EMBL" id="PXOA01000288">
    <property type="protein sequence ID" value="RFU77358.1"/>
    <property type="molecule type" value="Genomic_DNA"/>
</dbReference>
<feature type="region of interest" description="Disordered" evidence="1">
    <location>
        <begin position="231"/>
        <end position="356"/>
    </location>
</feature>
<dbReference type="OrthoDB" id="5138418at2759"/>
<dbReference type="STRING" id="490622.A0A395NMY8"/>
<feature type="compositionally biased region" description="Low complexity" evidence="1">
    <location>
        <begin position="297"/>
        <end position="308"/>
    </location>
</feature>
<sequence>MTFPTHFHTFHDGVHPGLFRPPVSPSSSTDYLSSSTFAAESSSKRKWSRSSVPRMHQAGARGGLFDGGDVYMDSTAPNSRAYALAGQLHTPIIGPSDDADMAMGESMYSDSDYRRALGTKRSRDEMDDDSSSGPTQLFSQPEPDQSAQPGSWGSFAFATIGGVVGRVWEFCKTGAFKGFYAGGGTAFKMTPSGSVSVDEVGSAQGASLDQTYHFQGHYQQQQATHQDYFGGERRRHGQSNSHYTGYDDPYDSGSSTPTGPAPKKRRHTESGSELGKNWVMIREPNRESETRTPRKLPASARASPRHSAQQTPMADHRMGPPSSFSTPASSSPAPLRPASRATNRPVSRMSDASSVRTARPASAASFASFKAPFVPKPPTPSRIPVKANTSAAYAASVPIQPYEQGRRRRNTVVPSSSDPSAWRGHHRADSTASVATSRANEIDASPRLDAEAKRLAARRQMAERDADVRMAAFNKQLQDMIRQGKEALGSTIEVDVNDGGWEDAL</sequence>
<feature type="compositionally biased region" description="Basic and acidic residues" evidence="1">
    <location>
        <begin position="283"/>
        <end position="292"/>
    </location>
</feature>
<organism evidence="2 3">
    <name type="scientific">Trichoderma arundinaceum</name>
    <dbReference type="NCBI Taxonomy" id="490622"/>
    <lineage>
        <taxon>Eukaryota</taxon>
        <taxon>Fungi</taxon>
        <taxon>Dikarya</taxon>
        <taxon>Ascomycota</taxon>
        <taxon>Pezizomycotina</taxon>
        <taxon>Sordariomycetes</taxon>
        <taxon>Hypocreomycetidae</taxon>
        <taxon>Hypocreales</taxon>
        <taxon>Hypocreaceae</taxon>
        <taxon>Trichoderma</taxon>
    </lineage>
</organism>
<dbReference type="AlphaFoldDB" id="A0A395NMY8"/>
<evidence type="ECO:0000313" key="3">
    <source>
        <dbReference type="Proteomes" id="UP000266272"/>
    </source>
</evidence>
<name>A0A395NMY8_TRIAR</name>
<comment type="caution">
    <text evidence="2">The sequence shown here is derived from an EMBL/GenBank/DDBJ whole genome shotgun (WGS) entry which is preliminary data.</text>
</comment>
<feature type="compositionally biased region" description="Low complexity" evidence="1">
    <location>
        <begin position="320"/>
        <end position="342"/>
    </location>
</feature>
<feature type="compositionally biased region" description="Polar residues" evidence="1">
    <location>
        <begin position="430"/>
        <end position="439"/>
    </location>
</feature>
<feature type="region of interest" description="Disordered" evidence="1">
    <location>
        <begin position="119"/>
        <end position="151"/>
    </location>
</feature>
<gene>
    <name evidence="2" type="ORF">TARUN_4910</name>
</gene>
<feature type="region of interest" description="Disordered" evidence="1">
    <location>
        <begin position="40"/>
        <end position="68"/>
    </location>
</feature>
<reference evidence="2 3" key="1">
    <citation type="journal article" date="2018" name="PLoS Pathog.">
        <title>Evolution of structural diversity of trichothecenes, a family of toxins produced by plant pathogenic and entomopathogenic fungi.</title>
        <authorList>
            <person name="Proctor R.H."/>
            <person name="McCormick S.P."/>
            <person name="Kim H.S."/>
            <person name="Cardoza R.E."/>
            <person name="Stanley A.M."/>
            <person name="Lindo L."/>
            <person name="Kelly A."/>
            <person name="Brown D.W."/>
            <person name="Lee T."/>
            <person name="Vaughan M.M."/>
            <person name="Alexander N.J."/>
            <person name="Busman M."/>
            <person name="Gutierrez S."/>
        </authorList>
    </citation>
    <scope>NUCLEOTIDE SEQUENCE [LARGE SCALE GENOMIC DNA]</scope>
    <source>
        <strain evidence="2 3">IBT 40837</strain>
    </source>
</reference>
<evidence type="ECO:0000256" key="1">
    <source>
        <dbReference type="SAM" id="MobiDB-lite"/>
    </source>
</evidence>
<dbReference type="Proteomes" id="UP000266272">
    <property type="component" value="Unassembled WGS sequence"/>
</dbReference>
<evidence type="ECO:0000313" key="2">
    <source>
        <dbReference type="EMBL" id="RFU77358.1"/>
    </source>
</evidence>
<proteinExistence type="predicted"/>
<protein>
    <submittedName>
        <fullName evidence="2">Uncharacterized protein</fullName>
    </submittedName>
</protein>
<feature type="compositionally biased region" description="Polar residues" evidence="1">
    <location>
        <begin position="133"/>
        <end position="151"/>
    </location>
</feature>